<dbReference type="STRING" id="5601.A0A0D2E5Z5"/>
<accession>A0A0D2E5Z5</accession>
<dbReference type="InterPro" id="IPR029058">
    <property type="entry name" value="AB_hydrolase_fold"/>
</dbReference>
<evidence type="ECO:0008006" key="5">
    <source>
        <dbReference type="Google" id="ProtNLM"/>
    </source>
</evidence>
<evidence type="ECO:0000256" key="2">
    <source>
        <dbReference type="SAM" id="Phobius"/>
    </source>
</evidence>
<name>A0A0D2E5Z5_9EURO</name>
<dbReference type="EMBL" id="KN846958">
    <property type="protein sequence ID" value="KIW69767.1"/>
    <property type="molecule type" value="Genomic_DNA"/>
</dbReference>
<dbReference type="Gene3D" id="3.40.50.1820">
    <property type="entry name" value="alpha/beta hydrolase"/>
    <property type="match status" value="1"/>
</dbReference>
<dbReference type="SUPFAM" id="SSF53474">
    <property type="entry name" value="alpha/beta-Hydrolases"/>
    <property type="match status" value="1"/>
</dbReference>
<sequence length="651" mass="73138">MSTLRRRIGNILRDSPTPSPDPSRDATPDPNEEVSLVSTKKLKKLTKRGHSKRRSGITFGLGGLLGLMLALLFAQSQDIVKLEGLLEVNLESLLDAIPAGIINDVRDLSKAERDVVNYDSFSVGLHLQAQGIKAHHPVIMIPGVISTGLESWSTADKSRPYFRKRLWASWGMLRALVMDQALWKKHIMLDKETGLDPPGIKLRAAQGFDATDFFITGYWIWNKILENLAAIGYDPTLMSTAAYDWRLSYGNLEIRDQYFTRLKSYIEVAHRTSGEKVVLISHSMGSQVLFYFMKWVEHRDHGKGGPNWVNTHIDSWINISGCMLGTAKDIPAVLSGEMKDTAQLNAFAVYGLEKFLSKEDRAEIFRAMPGISSMLPKGGEAVWGNRTWAPDDLPPPVQNKTHGSFISFKPRSNSTQITRQNLTMTEAFDHLMNVSEPWYVETVKHSYSHGVAHTKREVEQNEHRPVTWLNPLEARLPHAPDMKIYCFYGIGKPTERSYFYKENEFSLTGYINISIDTSVTASNGRLQDPGSIDHGVAFGEGDGTVNLVSTGYMCAKGWRHIKRYNPANIKITTYEMLHEPDRFSPRGGPNTGDHVDILGRSSLNDLILKIAGGKGAQIEDYYESRIWEISDKVQISNEECRQRTSGLDNVH</sequence>
<proteinExistence type="predicted"/>
<dbReference type="AlphaFoldDB" id="A0A0D2E5Z5"/>
<dbReference type="Pfam" id="PF02450">
    <property type="entry name" value="LCAT"/>
    <property type="match status" value="1"/>
</dbReference>
<dbReference type="GO" id="GO:0006629">
    <property type="term" value="P:lipid metabolic process"/>
    <property type="evidence" value="ECO:0007669"/>
    <property type="project" value="InterPro"/>
</dbReference>
<evidence type="ECO:0000313" key="3">
    <source>
        <dbReference type="EMBL" id="KIW69767.1"/>
    </source>
</evidence>
<feature type="region of interest" description="Disordered" evidence="1">
    <location>
        <begin position="1"/>
        <end position="35"/>
    </location>
</feature>
<dbReference type="InterPro" id="IPR003386">
    <property type="entry name" value="LACT/PDAT_acylTrfase"/>
</dbReference>
<organism evidence="3 4">
    <name type="scientific">Phialophora macrospora</name>
    <dbReference type="NCBI Taxonomy" id="1851006"/>
    <lineage>
        <taxon>Eukaryota</taxon>
        <taxon>Fungi</taxon>
        <taxon>Dikarya</taxon>
        <taxon>Ascomycota</taxon>
        <taxon>Pezizomycotina</taxon>
        <taxon>Eurotiomycetes</taxon>
        <taxon>Chaetothyriomycetidae</taxon>
        <taxon>Chaetothyriales</taxon>
        <taxon>Herpotrichiellaceae</taxon>
        <taxon>Phialophora</taxon>
    </lineage>
</organism>
<dbReference type="Proteomes" id="UP000054266">
    <property type="component" value="Unassembled WGS sequence"/>
</dbReference>
<keyword evidence="2" id="KW-0812">Transmembrane</keyword>
<keyword evidence="4" id="KW-1185">Reference proteome</keyword>
<evidence type="ECO:0000313" key="4">
    <source>
        <dbReference type="Proteomes" id="UP000054266"/>
    </source>
</evidence>
<reference evidence="3 4" key="1">
    <citation type="submission" date="2015-01" db="EMBL/GenBank/DDBJ databases">
        <title>The Genome Sequence of Capronia semiimmersa CBS27337.</title>
        <authorList>
            <consortium name="The Broad Institute Genomics Platform"/>
            <person name="Cuomo C."/>
            <person name="de Hoog S."/>
            <person name="Gorbushina A."/>
            <person name="Stielow B."/>
            <person name="Teixiera M."/>
            <person name="Abouelleil A."/>
            <person name="Chapman S.B."/>
            <person name="Priest M."/>
            <person name="Young S.K."/>
            <person name="Wortman J."/>
            <person name="Nusbaum C."/>
            <person name="Birren B."/>
        </authorList>
    </citation>
    <scope>NUCLEOTIDE SEQUENCE [LARGE SCALE GENOMIC DNA]</scope>
    <source>
        <strain evidence="3 4">CBS 27337</strain>
    </source>
</reference>
<dbReference type="HOGENOM" id="CLU_016065_1_0_1"/>
<feature type="transmembrane region" description="Helical" evidence="2">
    <location>
        <begin position="56"/>
        <end position="74"/>
    </location>
</feature>
<gene>
    <name evidence="3" type="ORF">PV04_05625</name>
</gene>
<protein>
    <recommendedName>
        <fullName evidence="5">Phospholipid:diacylglycerol acyltransferase</fullName>
    </recommendedName>
</protein>
<keyword evidence="2" id="KW-1133">Transmembrane helix</keyword>
<keyword evidence="2" id="KW-0472">Membrane</keyword>
<dbReference type="GO" id="GO:0008374">
    <property type="term" value="F:O-acyltransferase activity"/>
    <property type="evidence" value="ECO:0007669"/>
    <property type="project" value="InterPro"/>
</dbReference>
<dbReference type="PANTHER" id="PTHR11440">
    <property type="entry name" value="LECITHIN-CHOLESTEROL ACYLTRANSFERASE-RELATED"/>
    <property type="match status" value="1"/>
</dbReference>
<evidence type="ECO:0000256" key="1">
    <source>
        <dbReference type="SAM" id="MobiDB-lite"/>
    </source>
</evidence>